<feature type="compositionally biased region" description="Basic residues" evidence="6">
    <location>
        <begin position="107"/>
        <end position="121"/>
    </location>
</feature>
<evidence type="ECO:0000256" key="5">
    <source>
        <dbReference type="ARBA" id="ARBA00023163"/>
    </source>
</evidence>
<dbReference type="GO" id="GO:0034244">
    <property type="term" value="P:negative regulation of transcription elongation by RNA polymerase II"/>
    <property type="evidence" value="ECO:0007669"/>
    <property type="project" value="InterPro"/>
</dbReference>
<gene>
    <name evidence="8" type="ORF">HU200_019697</name>
</gene>
<feature type="compositionally biased region" description="Polar residues" evidence="6">
    <location>
        <begin position="855"/>
        <end position="865"/>
    </location>
</feature>
<feature type="compositionally biased region" description="Polar residues" evidence="6">
    <location>
        <begin position="82"/>
        <end position="97"/>
    </location>
</feature>
<evidence type="ECO:0000256" key="2">
    <source>
        <dbReference type="ARBA" id="ARBA00022771"/>
    </source>
</evidence>
<evidence type="ECO:0000256" key="6">
    <source>
        <dbReference type="SAM" id="MobiDB-lite"/>
    </source>
</evidence>
<dbReference type="InterPro" id="IPR056280">
    <property type="entry name" value="AIPP2-like_SPOC"/>
</dbReference>
<dbReference type="InterPro" id="IPR049914">
    <property type="entry name" value="PHD1-3/5-6"/>
</dbReference>
<evidence type="ECO:0000256" key="3">
    <source>
        <dbReference type="ARBA" id="ARBA00022833"/>
    </source>
</evidence>
<dbReference type="Pfam" id="PF23121">
    <property type="entry name" value="SPOC_AIPP2"/>
    <property type="match status" value="2"/>
</dbReference>
<organism evidence="8 9">
    <name type="scientific">Digitaria exilis</name>
    <dbReference type="NCBI Taxonomy" id="1010633"/>
    <lineage>
        <taxon>Eukaryota</taxon>
        <taxon>Viridiplantae</taxon>
        <taxon>Streptophyta</taxon>
        <taxon>Embryophyta</taxon>
        <taxon>Tracheophyta</taxon>
        <taxon>Spermatophyta</taxon>
        <taxon>Magnoliopsida</taxon>
        <taxon>Liliopsida</taxon>
        <taxon>Poales</taxon>
        <taxon>Poaceae</taxon>
        <taxon>PACMAD clade</taxon>
        <taxon>Panicoideae</taxon>
        <taxon>Panicodae</taxon>
        <taxon>Paniceae</taxon>
        <taxon>Anthephorinae</taxon>
        <taxon>Digitaria</taxon>
    </lineage>
</organism>
<name>A0A835F269_9POAL</name>
<dbReference type="OrthoDB" id="611115at2759"/>
<feature type="region of interest" description="Disordered" evidence="6">
    <location>
        <begin position="1109"/>
        <end position="1137"/>
    </location>
</feature>
<dbReference type="GO" id="GO:0008270">
    <property type="term" value="F:zinc ion binding"/>
    <property type="evidence" value="ECO:0007669"/>
    <property type="project" value="UniProtKB-KW"/>
</dbReference>
<keyword evidence="3" id="KW-0862">Zinc</keyword>
<protein>
    <recommendedName>
        <fullName evidence="7">AIPP2-like SPOC-like domain-containing protein</fullName>
    </recommendedName>
</protein>
<feature type="region of interest" description="Disordered" evidence="6">
    <location>
        <begin position="1346"/>
        <end position="1365"/>
    </location>
</feature>
<evidence type="ECO:0000259" key="7">
    <source>
        <dbReference type="Pfam" id="PF23121"/>
    </source>
</evidence>
<feature type="region of interest" description="Disordered" evidence="6">
    <location>
        <begin position="466"/>
        <end position="489"/>
    </location>
</feature>
<keyword evidence="4" id="KW-0805">Transcription regulation</keyword>
<proteinExistence type="predicted"/>
<keyword evidence="2" id="KW-0863">Zinc-finger</keyword>
<keyword evidence="5" id="KW-0804">Transcription</keyword>
<feature type="region of interest" description="Disordered" evidence="6">
    <location>
        <begin position="82"/>
        <end position="150"/>
    </location>
</feature>
<feature type="region of interest" description="Disordered" evidence="6">
    <location>
        <begin position="843"/>
        <end position="869"/>
    </location>
</feature>
<evidence type="ECO:0000313" key="9">
    <source>
        <dbReference type="Proteomes" id="UP000636709"/>
    </source>
</evidence>
<dbReference type="PANTHER" id="PTHR33304">
    <property type="match status" value="1"/>
</dbReference>
<keyword evidence="9" id="KW-1185">Reference proteome</keyword>
<evidence type="ECO:0000313" key="8">
    <source>
        <dbReference type="EMBL" id="KAF8726241.1"/>
    </source>
</evidence>
<dbReference type="EMBL" id="JACEFO010001651">
    <property type="protein sequence ID" value="KAF8726241.1"/>
    <property type="molecule type" value="Genomic_DNA"/>
</dbReference>
<feature type="compositionally biased region" description="Basic and acidic residues" evidence="6">
    <location>
        <begin position="469"/>
        <end position="480"/>
    </location>
</feature>
<accession>A0A835F269</accession>
<sequence length="1525" mass="168823">MWLGLCVKCVEILDSNMSCYLAVIAMDLLYTVLFDASNTDCWFCYECQQRHGEIPCSGSLDKVSIERQPDYAHFGSTENQSITKTSENQSITKTSGSARGDVVAGRNGKRKPFKKRLKSIKKLYSPEKNSPRDKSIVQPKDNCTNRKGRNTTSITCANVKALQSCETIGIEIEAAKSNNGENRQVNNENSVHTWNNVKPPNPVIVNCLGYKLGDIDLLKIRRGRKSKKTSQSVTAPLKGFVLMKKDAILGSKNVEPSCPTSGSGKVNERIGEKSNCMGSGADSFKPRDHDDLIDHPTPVGCKNTKVNAVEYNRASVGARQKNYQEAALLTNNKCQEHGDNSNATDELALEREDEEVRFEQDCRASTESQQRIIAANVTQPSSLQNDVVDKAMLYLSNNRMPSEHTEIGNKMEYQSEPSKLLDPAKFILADIATEEEISDDVQNFVKNNPRKRRKLILLYDDDDDENEEEKAVDMQPEHVGPRSLKYDGPMTKHIVNTEYDEEATVLTGNLSNQNRNNGRPAKKRRYIDATNDEEDEAVVGAANSDCAVNNVANFALNDDANLVSETVVANGHCLQSRTISKSESADLHIFSQPAVEIVWRASQKVWELSKLLQPVLEVEKFPWLKVWPKRWKSSGPIDDCIGLFFFPHSFRPNEVSKGLVSEIIESDSALKVSVGIADLLIFPSTIFPEQNRLYQGKHYLWGAFKRRKDMSNKGVLDREQDSSACATEECKQQGQFLLEQDASTCASEEGEIQEEHPLNQQDLEQRKSSGEEINVMNERRANENLQTLVESNSEAQMEAMEVSMTESLTLFGCSLSYAKPDSPIVGSNCSMQEGITSSLELNAPSATEPSAKGDQGQSHSGSELPTTKMYRILVPQTPRARQLFQEMANEGALVFPVQEETLTADYTRTCNSAGVGPGLNPDYQHLLEHSQPFNFISTGLDEPPQPDAVASDACLELFPSGQQTVRAPGADTSSKEEVDLELGLAIPSRPSPVPFRGTATGNGPAASGCAIWGFVWFPSPLAPASAPGVFSSPRSAGFGASAARGWAVGPRCLSFGSSASASGDAKVCFSTPLLFPCLRTLHALVDRVDVLVRLVAYCTLLSVDNTSLSQEDGGNGKTNDERCGRKRPSLEDNEDEESNCKGVERLWTYKSNKKQRKDIGTNKYEDEMCDQHEVCVEDGTNELTQPATSKHYVEQRCDSCSKPIEEPRWSGIFKIDGKEYISLAGHFSTKSCEKVRNLSLPSVIEVTKVPRLAAWPKIWKKSRPTGDNIGLYLFPHKMRHDDDLDQLVKEVMDKDLVLRAIIDEAEMLIFPSVLLPERHQTFQTKHYLWAAFKAKEDRGDIIVEQEEDKEKHHVSGQLDDVQSEESDQETVLMKCAKPLEKQQLPSNSTQKDEPCCVQRPTNMRLEREAPEERRLRDSSHQAVGTSACTAVATDASRVANATIVPSEATSFATDTASLPTNRGPINPSMEAGQCSSSVFCIVVRQTPEVDPKVQQFAQEMERNGTLVAVMQGEEIGAGQWPRNMS</sequence>
<evidence type="ECO:0000256" key="4">
    <source>
        <dbReference type="ARBA" id="ARBA00023015"/>
    </source>
</evidence>
<feature type="domain" description="AIPP2-like SPOC-like" evidence="7">
    <location>
        <begin position="599"/>
        <end position="704"/>
    </location>
</feature>
<dbReference type="Proteomes" id="UP000636709">
    <property type="component" value="Unassembled WGS sequence"/>
</dbReference>
<reference evidence="8" key="1">
    <citation type="submission" date="2020-07" db="EMBL/GenBank/DDBJ databases">
        <title>Genome sequence and genetic diversity analysis of an under-domesticated orphan crop, white fonio (Digitaria exilis).</title>
        <authorList>
            <person name="Bennetzen J.L."/>
            <person name="Chen S."/>
            <person name="Ma X."/>
            <person name="Wang X."/>
            <person name="Yssel A.E.J."/>
            <person name="Chaluvadi S.R."/>
            <person name="Johnson M."/>
            <person name="Gangashetty P."/>
            <person name="Hamidou F."/>
            <person name="Sanogo M.D."/>
            <person name="Zwaenepoel A."/>
            <person name="Wallace J."/>
            <person name="Van De Peer Y."/>
            <person name="Van Deynze A."/>
        </authorList>
    </citation>
    <scope>NUCLEOTIDE SEQUENCE</scope>
    <source>
        <tissue evidence="8">Leaves</tissue>
    </source>
</reference>
<dbReference type="PANTHER" id="PTHR33304:SF49">
    <property type="entry name" value="OS12G0161500 PROTEIN"/>
    <property type="match status" value="1"/>
</dbReference>
<comment type="caution">
    <text evidence="8">The sequence shown here is derived from an EMBL/GenBank/DDBJ whole genome shotgun (WGS) entry which is preliminary data.</text>
</comment>
<dbReference type="GO" id="GO:0140566">
    <property type="term" value="F:histone reader activity"/>
    <property type="evidence" value="ECO:0007669"/>
    <property type="project" value="InterPro"/>
</dbReference>
<evidence type="ECO:0000256" key="1">
    <source>
        <dbReference type="ARBA" id="ARBA00022723"/>
    </source>
</evidence>
<feature type="domain" description="AIPP2-like SPOC-like" evidence="7">
    <location>
        <begin position="1209"/>
        <end position="1332"/>
    </location>
</feature>
<keyword evidence="1" id="KW-0479">Metal-binding</keyword>